<evidence type="ECO:0000256" key="1">
    <source>
        <dbReference type="SAM" id="MobiDB-lite"/>
    </source>
</evidence>
<proteinExistence type="predicted"/>
<feature type="compositionally biased region" description="Basic and acidic residues" evidence="1">
    <location>
        <begin position="107"/>
        <end position="162"/>
    </location>
</feature>
<name>A0A8H3F4F2_9LECA</name>
<feature type="region of interest" description="Disordered" evidence="1">
    <location>
        <begin position="400"/>
        <end position="432"/>
    </location>
</feature>
<feature type="compositionally biased region" description="Basic and acidic residues" evidence="1">
    <location>
        <begin position="235"/>
        <end position="254"/>
    </location>
</feature>
<feature type="chain" id="PRO_5034278114" evidence="2">
    <location>
        <begin position="20"/>
        <end position="587"/>
    </location>
</feature>
<gene>
    <name evidence="3" type="ORF">GOMPHAMPRED_001173</name>
</gene>
<comment type="caution">
    <text evidence="3">The sequence shown here is derived from an EMBL/GenBank/DDBJ whole genome shotgun (WGS) entry which is preliminary data.</text>
</comment>
<protein>
    <submittedName>
        <fullName evidence="3">Uncharacterized protein</fullName>
    </submittedName>
</protein>
<dbReference type="AlphaFoldDB" id="A0A8H3F4F2"/>
<feature type="compositionally biased region" description="Basic and acidic residues" evidence="1">
    <location>
        <begin position="178"/>
        <end position="225"/>
    </location>
</feature>
<dbReference type="Proteomes" id="UP000664169">
    <property type="component" value="Unassembled WGS sequence"/>
</dbReference>
<dbReference type="EMBL" id="CAJPDQ010000011">
    <property type="protein sequence ID" value="CAF9916980.1"/>
    <property type="molecule type" value="Genomic_DNA"/>
</dbReference>
<feature type="compositionally biased region" description="Low complexity" evidence="1">
    <location>
        <begin position="164"/>
        <end position="174"/>
    </location>
</feature>
<sequence length="587" mass="64272">MLCCVLTLTTILLASLGLANQTGALEDDVLSRARATPIYSSLAFHDRLPSFWVEHTYDSVDNLDDDARQTWLYRDHVTDRHSDHLADLEPDEQKADSIELQSLALRDAKGAKHDRAKPAKESKAEKKAEANAAKADKKAKDEAAKASKKTQDQEKKSKDHAAKAAKTAQENTAKANKKSQDQAKKTKDNTAKADKKAKNEAAKADKQKQKDQKLVKDNLALEKKAQNKAGVTAQKKLDSIQKKSQKDNANENKKFQNQQKKLEQNLSKAQGDVGKQKGKKSERKAAQNLAKAKAAVANLPDQHKAKINKLYKQAMGSVAKDKASLDKSLTKAHTDQFDASGKAKAHKSIWAKIGTVMSYLGPAMLSFIPGVGSAIMGAMTAGRAASAAVQAGVKEGVKNGVKTGTKQGTKETEKSQKKAASLGWKKQGTDQIQVSQKNKDSHINAFEQKSQQMALALKPQKRDIEEDILVDRLTPRRIYNSARNILFEDMIWDDWDEQSRIPQAPESFAKADGDRNAYRIGKIGRHLVVPAHLSGMDKVVAAASTNSIYATFRKIALATIVGVREGAPRMPDFNIQLGDVVVGILIF</sequence>
<organism evidence="3 4">
    <name type="scientific">Gomphillus americanus</name>
    <dbReference type="NCBI Taxonomy" id="1940652"/>
    <lineage>
        <taxon>Eukaryota</taxon>
        <taxon>Fungi</taxon>
        <taxon>Dikarya</taxon>
        <taxon>Ascomycota</taxon>
        <taxon>Pezizomycotina</taxon>
        <taxon>Lecanoromycetes</taxon>
        <taxon>OSLEUM clade</taxon>
        <taxon>Ostropomycetidae</taxon>
        <taxon>Ostropales</taxon>
        <taxon>Graphidaceae</taxon>
        <taxon>Gomphilloideae</taxon>
        <taxon>Gomphillus</taxon>
    </lineage>
</organism>
<dbReference type="OrthoDB" id="5415062at2759"/>
<feature type="region of interest" description="Disordered" evidence="1">
    <location>
        <begin position="107"/>
        <end position="289"/>
    </location>
</feature>
<evidence type="ECO:0000256" key="2">
    <source>
        <dbReference type="SAM" id="SignalP"/>
    </source>
</evidence>
<keyword evidence="4" id="KW-1185">Reference proteome</keyword>
<evidence type="ECO:0000313" key="4">
    <source>
        <dbReference type="Proteomes" id="UP000664169"/>
    </source>
</evidence>
<evidence type="ECO:0000313" key="3">
    <source>
        <dbReference type="EMBL" id="CAF9916980.1"/>
    </source>
</evidence>
<reference evidence="3" key="1">
    <citation type="submission" date="2021-03" db="EMBL/GenBank/DDBJ databases">
        <authorList>
            <person name="Tagirdzhanova G."/>
        </authorList>
    </citation>
    <scope>NUCLEOTIDE SEQUENCE</scope>
</reference>
<accession>A0A8H3F4F2</accession>
<keyword evidence="2" id="KW-0732">Signal</keyword>
<feature type="signal peptide" evidence="2">
    <location>
        <begin position="1"/>
        <end position="19"/>
    </location>
</feature>